<evidence type="ECO:0000313" key="2">
    <source>
        <dbReference type="WBParaSite" id="PgR014X_g008_t07"/>
    </source>
</evidence>
<dbReference type="Proteomes" id="UP000887569">
    <property type="component" value="Unplaced"/>
</dbReference>
<proteinExistence type="predicted"/>
<accession>A0A915AS56</accession>
<reference evidence="2" key="1">
    <citation type="submission" date="2022-11" db="UniProtKB">
        <authorList>
            <consortium name="WormBaseParasite"/>
        </authorList>
    </citation>
    <scope>IDENTIFICATION</scope>
</reference>
<evidence type="ECO:0000313" key="1">
    <source>
        <dbReference type="Proteomes" id="UP000887569"/>
    </source>
</evidence>
<protein>
    <submittedName>
        <fullName evidence="2">Rap-GAP domain-containing protein</fullName>
    </submittedName>
</protein>
<dbReference type="AlphaFoldDB" id="A0A915AS56"/>
<dbReference type="WBParaSite" id="PgR014X_g008_t07">
    <property type="protein sequence ID" value="PgR014X_g008_t07"/>
    <property type="gene ID" value="PgR014X_g008"/>
</dbReference>
<name>A0A915AS56_PARUN</name>
<keyword evidence="1" id="KW-1185">Reference proteome</keyword>
<organism evidence="1 2">
    <name type="scientific">Parascaris univalens</name>
    <name type="common">Nematode worm</name>
    <dbReference type="NCBI Taxonomy" id="6257"/>
    <lineage>
        <taxon>Eukaryota</taxon>
        <taxon>Metazoa</taxon>
        <taxon>Ecdysozoa</taxon>
        <taxon>Nematoda</taxon>
        <taxon>Chromadorea</taxon>
        <taxon>Rhabditida</taxon>
        <taxon>Spirurina</taxon>
        <taxon>Ascaridomorpha</taxon>
        <taxon>Ascaridoidea</taxon>
        <taxon>Ascarididae</taxon>
        <taxon>Parascaris</taxon>
    </lineage>
</organism>
<sequence length="54" mass="6285">MCRHSKHVSRLSLPGTPSLWHGIYLLTTASKKPVFITYEALRFFTVHILCRSHF</sequence>